<feature type="region of interest" description="Disordered" evidence="1">
    <location>
        <begin position="1"/>
        <end position="27"/>
    </location>
</feature>
<keyword evidence="2" id="KW-0812">Transmembrane</keyword>
<feature type="transmembrane region" description="Helical" evidence="2">
    <location>
        <begin position="211"/>
        <end position="233"/>
    </location>
</feature>
<feature type="compositionally biased region" description="Polar residues" evidence="1">
    <location>
        <begin position="64"/>
        <end position="77"/>
    </location>
</feature>
<dbReference type="PANTHER" id="PTHR42032">
    <property type="entry name" value="YALI0E30679P"/>
    <property type="match status" value="1"/>
</dbReference>
<organism evidence="3 4">
    <name type="scientific">Basidiobolus ranarum</name>
    <dbReference type="NCBI Taxonomy" id="34480"/>
    <lineage>
        <taxon>Eukaryota</taxon>
        <taxon>Fungi</taxon>
        <taxon>Fungi incertae sedis</taxon>
        <taxon>Zoopagomycota</taxon>
        <taxon>Entomophthoromycotina</taxon>
        <taxon>Basidiobolomycetes</taxon>
        <taxon>Basidiobolales</taxon>
        <taxon>Basidiobolaceae</taxon>
        <taxon>Basidiobolus</taxon>
    </lineage>
</organism>
<dbReference type="PANTHER" id="PTHR42032:SF1">
    <property type="entry name" value="YALI0E30679P"/>
    <property type="match status" value="1"/>
</dbReference>
<evidence type="ECO:0000256" key="2">
    <source>
        <dbReference type="SAM" id="Phobius"/>
    </source>
</evidence>
<evidence type="ECO:0000256" key="1">
    <source>
        <dbReference type="SAM" id="MobiDB-lite"/>
    </source>
</evidence>
<feature type="transmembrane region" description="Helical" evidence="2">
    <location>
        <begin position="93"/>
        <end position="113"/>
    </location>
</feature>
<name>A0ABR2W6W5_9FUNG</name>
<gene>
    <name evidence="3" type="ORF">K7432_002961</name>
</gene>
<comment type="caution">
    <text evidence="3">The sequence shown here is derived from an EMBL/GenBank/DDBJ whole genome shotgun (WGS) entry which is preliminary data.</text>
</comment>
<dbReference type="Proteomes" id="UP001479436">
    <property type="component" value="Unassembled WGS sequence"/>
</dbReference>
<feature type="transmembrane region" description="Helical" evidence="2">
    <location>
        <begin position="182"/>
        <end position="199"/>
    </location>
</feature>
<reference evidence="3 4" key="1">
    <citation type="submission" date="2023-04" db="EMBL/GenBank/DDBJ databases">
        <title>Genome of Basidiobolus ranarum AG-B5.</title>
        <authorList>
            <person name="Stajich J.E."/>
            <person name="Carter-House D."/>
            <person name="Gryganskyi A."/>
        </authorList>
    </citation>
    <scope>NUCLEOTIDE SEQUENCE [LARGE SCALE GENOMIC DNA]</scope>
    <source>
        <strain evidence="3 4">AG-B5</strain>
    </source>
</reference>
<evidence type="ECO:0000313" key="4">
    <source>
        <dbReference type="Proteomes" id="UP001479436"/>
    </source>
</evidence>
<feature type="region of interest" description="Disordered" evidence="1">
    <location>
        <begin position="50"/>
        <end position="78"/>
    </location>
</feature>
<feature type="transmembrane region" description="Helical" evidence="2">
    <location>
        <begin position="119"/>
        <end position="143"/>
    </location>
</feature>
<evidence type="ECO:0000313" key="3">
    <source>
        <dbReference type="EMBL" id="KAK9722074.1"/>
    </source>
</evidence>
<keyword evidence="2" id="KW-1133">Transmembrane helix</keyword>
<keyword evidence="4" id="KW-1185">Reference proteome</keyword>
<accession>A0ABR2W6W5</accession>
<proteinExistence type="predicted"/>
<dbReference type="EMBL" id="JASJQH010006960">
    <property type="protein sequence ID" value="KAK9722074.1"/>
    <property type="molecule type" value="Genomic_DNA"/>
</dbReference>
<keyword evidence="2" id="KW-0472">Membrane</keyword>
<protein>
    <submittedName>
        <fullName evidence="3">Uncharacterized protein</fullName>
    </submittedName>
</protein>
<sequence length="393" mass="45219">MSRQNSKSNLGFEARNPNGAPPSPERKKIVMSTFLSKSFGLTELENTQSGYEPRRNANYPFNPVTATNSNHTKTSLPRRSDVPEIERFSTSKYSWPIFLVIFPPIISIFYGDAQTWSDLLLLVLVGFYLYLVIKVPWELYFVARKKTMNMVSLAGTFIEPGDAAQEVIRFEAEKKLRRQERLAFVLVIISPMLGGYLLHISKNYLSQFDDYFSQLNIMIFIFAAGVKPTMYLASLLKKRALMLQEEIHYPVGEVEGLRRRVGFLENELNQLTKAYATKRDIGQVRDGVEPALIQFSGLLQKYDRREQRIRAKNEERLSRLEKKLNEFECEDVPSANPKSQLLEFFMTSLSRFVYLPESLADNSRKLVKYFLPNSLDPVSSGKTTPLIQNSDRY</sequence>